<gene>
    <name evidence="2" type="ORF">ENP62_00155</name>
    <name evidence="1" type="ORF">ENP94_02935</name>
    <name evidence="3" type="ORF">ENS16_01570</name>
</gene>
<comment type="caution">
    <text evidence="3">The sequence shown here is derived from an EMBL/GenBank/DDBJ whole genome shotgun (WGS) entry which is preliminary data.</text>
</comment>
<dbReference type="EMBL" id="DSLG01000003">
    <property type="protein sequence ID" value="HEA86947.1"/>
    <property type="molecule type" value="Genomic_DNA"/>
</dbReference>
<dbReference type="PANTHER" id="PTHR34374:SF1">
    <property type="entry name" value="LARGE RIBOSOMAL RNA SUBUNIT ACCUMULATION PROTEIN YCED HOMOLOG 1, CHLOROPLASTIC"/>
    <property type="match status" value="1"/>
</dbReference>
<sequence>MRKIGLVPLASLKPGDNRFELEGLARDYGLEIHEVRENPSFEELLGRIRVDVVITRSGKRFLVRGRVHFRARLRCAICNEEYERDFDEELVAEFTMLERPHAVYARELEPEELDRVKIDADFIDLSAVIHDAIHLAIPIAPRCREACQGICPVCGANRNLVQCGCELRVPKG</sequence>
<dbReference type="EMBL" id="DSTU01000003">
    <property type="protein sequence ID" value="HFJ53364.1"/>
    <property type="molecule type" value="Genomic_DNA"/>
</dbReference>
<proteinExistence type="predicted"/>
<reference evidence="3" key="1">
    <citation type="journal article" date="2020" name="mSystems">
        <title>Genome- and Community-Level Interaction Insights into Carbon Utilization and Element Cycling Functions of Hydrothermarchaeota in Hydrothermal Sediment.</title>
        <authorList>
            <person name="Zhou Z."/>
            <person name="Liu Y."/>
            <person name="Xu W."/>
            <person name="Pan J."/>
            <person name="Luo Z.H."/>
            <person name="Li M."/>
        </authorList>
    </citation>
    <scope>NUCLEOTIDE SEQUENCE [LARGE SCALE GENOMIC DNA]</scope>
    <source>
        <strain evidence="2">SpSt-236</strain>
        <strain evidence="1">SpSt-265</strain>
        <strain evidence="3">SpSt-465</strain>
    </source>
</reference>
<dbReference type="InterPro" id="IPR003772">
    <property type="entry name" value="YceD"/>
</dbReference>
<protein>
    <submittedName>
        <fullName evidence="3">DUF177 domain-containing protein</fullName>
    </submittedName>
</protein>
<evidence type="ECO:0000313" key="1">
    <source>
        <dbReference type="EMBL" id="HEA86947.1"/>
    </source>
</evidence>
<dbReference type="AlphaFoldDB" id="A0A7C3J1K0"/>
<organism evidence="3">
    <name type="scientific">candidate division WOR-3 bacterium</name>
    <dbReference type="NCBI Taxonomy" id="2052148"/>
    <lineage>
        <taxon>Bacteria</taxon>
        <taxon>Bacteria division WOR-3</taxon>
    </lineage>
</organism>
<dbReference type="EMBL" id="DSKA01000014">
    <property type="protein sequence ID" value="HEE17953.1"/>
    <property type="molecule type" value="Genomic_DNA"/>
</dbReference>
<evidence type="ECO:0000313" key="3">
    <source>
        <dbReference type="EMBL" id="HFJ53364.1"/>
    </source>
</evidence>
<dbReference type="PANTHER" id="PTHR34374">
    <property type="entry name" value="LARGE RIBOSOMAL RNA SUBUNIT ACCUMULATION PROTEIN YCED HOMOLOG 1, CHLOROPLASTIC"/>
    <property type="match status" value="1"/>
</dbReference>
<accession>A0A7C3J1K0</accession>
<evidence type="ECO:0000313" key="2">
    <source>
        <dbReference type="EMBL" id="HEE17953.1"/>
    </source>
</evidence>
<dbReference type="Pfam" id="PF02620">
    <property type="entry name" value="YceD"/>
    <property type="match status" value="1"/>
</dbReference>
<name>A0A7C3J1K0_UNCW3</name>